<evidence type="ECO:0000313" key="2">
    <source>
        <dbReference type="Proteomes" id="UP000253570"/>
    </source>
</evidence>
<dbReference type="AlphaFoldDB" id="A0A368DKA0"/>
<proteinExistence type="predicted"/>
<dbReference type="Proteomes" id="UP000253570">
    <property type="component" value="Unassembled WGS sequence"/>
</dbReference>
<name>A0A368DKA0_9PROT</name>
<dbReference type="EMBL" id="QOQD01000015">
    <property type="protein sequence ID" value="RCL72270.1"/>
    <property type="molecule type" value="Genomic_DNA"/>
</dbReference>
<dbReference type="InterPro" id="IPR006597">
    <property type="entry name" value="Sel1-like"/>
</dbReference>
<dbReference type="SMART" id="SM00671">
    <property type="entry name" value="SEL1"/>
    <property type="match status" value="2"/>
</dbReference>
<dbReference type="Gene3D" id="1.25.40.10">
    <property type="entry name" value="Tetratricopeptide repeat domain"/>
    <property type="match status" value="1"/>
</dbReference>
<protein>
    <submittedName>
        <fullName evidence="1">Sel1 repeat family protein</fullName>
    </submittedName>
</protein>
<sequence>MLKRGLLILAFIGFIYVGFQMSGGMRAGQDALAGKKYDQAIALWEEIAENGSPIPFFNPQTKAQQKIGHVHAFRDDEKDDIDEAIKWWKRAAKGGNEVAQFSLAQSYWEGNGLEQNFEHAYTWAMVSADKKSKSQRRYLVNATTYKKSLTADQESSATKAVKACLDSGFEDCPY</sequence>
<dbReference type="Pfam" id="PF08238">
    <property type="entry name" value="Sel1"/>
    <property type="match status" value="3"/>
</dbReference>
<gene>
    <name evidence="1" type="ORF">DBW71_05650</name>
</gene>
<comment type="caution">
    <text evidence="1">The sequence shown here is derived from an EMBL/GenBank/DDBJ whole genome shotgun (WGS) entry which is preliminary data.</text>
</comment>
<reference evidence="1 2" key="1">
    <citation type="journal article" date="2018" name="Microbiome">
        <title>Fine metagenomic profile of the Mediterranean stratified and mixed water columns revealed by assembly and recruitment.</title>
        <authorList>
            <person name="Haro-Moreno J.M."/>
            <person name="Lopez-Perez M."/>
            <person name="De La Torre J.R."/>
            <person name="Picazo A."/>
            <person name="Camacho A."/>
            <person name="Rodriguez-Valera F."/>
        </authorList>
    </citation>
    <scope>NUCLEOTIDE SEQUENCE [LARGE SCALE GENOMIC DNA]</scope>
    <source>
        <strain evidence="1">MED-G57</strain>
    </source>
</reference>
<accession>A0A368DKA0</accession>
<dbReference type="InterPro" id="IPR011990">
    <property type="entry name" value="TPR-like_helical_dom_sf"/>
</dbReference>
<organism evidence="1 2">
    <name type="scientific">PS1 clade bacterium</name>
    <dbReference type="NCBI Taxonomy" id="2175152"/>
    <lineage>
        <taxon>Bacteria</taxon>
        <taxon>Pseudomonadati</taxon>
        <taxon>Pseudomonadota</taxon>
        <taxon>Alphaproteobacteria</taxon>
        <taxon>PS1 clade</taxon>
    </lineage>
</organism>
<evidence type="ECO:0000313" key="1">
    <source>
        <dbReference type="EMBL" id="RCL72270.1"/>
    </source>
</evidence>
<dbReference type="SUPFAM" id="SSF81901">
    <property type="entry name" value="HCP-like"/>
    <property type="match status" value="1"/>
</dbReference>